<dbReference type="EMBL" id="NAJL01000026">
    <property type="protein sequence ID" value="TKA26871.1"/>
    <property type="molecule type" value="Genomic_DNA"/>
</dbReference>
<proteinExistence type="inferred from homology"/>
<gene>
    <name evidence="7" type="ORF">B0A50_04317</name>
</gene>
<sequence>MASIIGMPSILRRYVVTRAFHLRAFSTAHPFRQGHENPLGLPRSGTPPNLAARMKRGLPEKRAIPNVKNIVAVSSAKGGVGKSTIAVNLALAAARQGVATGILDTDIYGPSIPTLLGLEGLEPELDPNNRLLPLTAYGLKAMSMGFLVPQDSPIAWRGLMVQKAMNQLMFEVSWPKLDLLVLDLPPGTGDVQLTIAQSLQLAGAIIVSTPQDLALRDAVRGVDFFKKTNVNIYGMVQNMSARKKCEQIGVNMLGDIPLHPQICEDADAGRPTVVANPDGAQAQAFHAIAEQLATKVRTNQGP</sequence>
<dbReference type="GO" id="GO:0005524">
    <property type="term" value="F:ATP binding"/>
    <property type="evidence" value="ECO:0007669"/>
    <property type="project" value="UniProtKB-KW"/>
</dbReference>
<evidence type="ECO:0000256" key="5">
    <source>
        <dbReference type="ARBA" id="ARBA00023014"/>
    </source>
</evidence>
<organism evidence="7 8">
    <name type="scientific">Salinomyces thailandicus</name>
    <dbReference type="NCBI Taxonomy" id="706561"/>
    <lineage>
        <taxon>Eukaryota</taxon>
        <taxon>Fungi</taxon>
        <taxon>Dikarya</taxon>
        <taxon>Ascomycota</taxon>
        <taxon>Pezizomycotina</taxon>
        <taxon>Dothideomycetes</taxon>
        <taxon>Dothideomycetidae</taxon>
        <taxon>Mycosphaerellales</taxon>
        <taxon>Teratosphaeriaceae</taxon>
        <taxon>Salinomyces</taxon>
    </lineage>
</organism>
<dbReference type="AlphaFoldDB" id="A0A4U0TWR0"/>
<dbReference type="GO" id="GO:0140663">
    <property type="term" value="F:ATP-dependent FeS chaperone activity"/>
    <property type="evidence" value="ECO:0007669"/>
    <property type="project" value="InterPro"/>
</dbReference>
<dbReference type="Proteomes" id="UP000308549">
    <property type="component" value="Unassembled WGS sequence"/>
</dbReference>
<dbReference type="OrthoDB" id="1741334at2759"/>
<dbReference type="PANTHER" id="PTHR42961">
    <property type="entry name" value="IRON-SULFUR PROTEIN NUBPL"/>
    <property type="match status" value="1"/>
</dbReference>
<comment type="caution">
    <text evidence="7">The sequence shown here is derived from an EMBL/GenBank/DDBJ whole genome shotgun (WGS) entry which is preliminary data.</text>
</comment>
<evidence type="ECO:0000313" key="8">
    <source>
        <dbReference type="Proteomes" id="UP000308549"/>
    </source>
</evidence>
<evidence type="ECO:0000313" key="7">
    <source>
        <dbReference type="EMBL" id="TKA26871.1"/>
    </source>
</evidence>
<dbReference type="FunFam" id="3.40.50.300:FF:001278">
    <property type="entry name" value="Iron-sulfur cluster carrier protein"/>
    <property type="match status" value="1"/>
</dbReference>
<dbReference type="InterPro" id="IPR019591">
    <property type="entry name" value="Mrp/NBP35_ATP-bd"/>
</dbReference>
<dbReference type="Pfam" id="PF10609">
    <property type="entry name" value="ParA"/>
    <property type="match status" value="1"/>
</dbReference>
<keyword evidence="1" id="KW-0479">Metal-binding</keyword>
<dbReference type="InterPro" id="IPR033756">
    <property type="entry name" value="YlxH/NBP35"/>
</dbReference>
<dbReference type="CDD" id="cd02037">
    <property type="entry name" value="Mrp_NBP35"/>
    <property type="match status" value="1"/>
</dbReference>
<dbReference type="GO" id="GO:0046872">
    <property type="term" value="F:metal ion binding"/>
    <property type="evidence" value="ECO:0007669"/>
    <property type="project" value="UniProtKB-KW"/>
</dbReference>
<reference evidence="7 8" key="1">
    <citation type="submission" date="2017-03" db="EMBL/GenBank/DDBJ databases">
        <title>Genomes of endolithic fungi from Antarctica.</title>
        <authorList>
            <person name="Coleine C."/>
            <person name="Masonjones S."/>
            <person name="Stajich J.E."/>
        </authorList>
    </citation>
    <scope>NUCLEOTIDE SEQUENCE [LARGE SCALE GENOMIC DNA]</scope>
    <source>
        <strain evidence="7 8">CCFEE 6315</strain>
    </source>
</reference>
<evidence type="ECO:0000256" key="1">
    <source>
        <dbReference type="ARBA" id="ARBA00022723"/>
    </source>
</evidence>
<evidence type="ECO:0000256" key="4">
    <source>
        <dbReference type="ARBA" id="ARBA00023004"/>
    </source>
</evidence>
<accession>A0A4U0TWR0</accession>
<evidence type="ECO:0000256" key="3">
    <source>
        <dbReference type="ARBA" id="ARBA00022840"/>
    </source>
</evidence>
<dbReference type="InterPro" id="IPR027417">
    <property type="entry name" value="P-loop_NTPase"/>
</dbReference>
<dbReference type="GO" id="GO:0051539">
    <property type="term" value="F:4 iron, 4 sulfur cluster binding"/>
    <property type="evidence" value="ECO:0007669"/>
    <property type="project" value="TreeGrafter"/>
</dbReference>
<keyword evidence="5" id="KW-0411">Iron-sulfur</keyword>
<keyword evidence="4" id="KW-0408">Iron</keyword>
<evidence type="ECO:0000256" key="2">
    <source>
        <dbReference type="ARBA" id="ARBA00022741"/>
    </source>
</evidence>
<comment type="similarity">
    <text evidence="6">Belongs to the Mrp/NBP35 ATP-binding proteins family.</text>
</comment>
<dbReference type="GO" id="GO:0005739">
    <property type="term" value="C:mitochondrion"/>
    <property type="evidence" value="ECO:0007669"/>
    <property type="project" value="TreeGrafter"/>
</dbReference>
<dbReference type="Gene3D" id="3.40.50.300">
    <property type="entry name" value="P-loop containing nucleotide triphosphate hydrolases"/>
    <property type="match status" value="1"/>
</dbReference>
<dbReference type="InterPro" id="IPR044304">
    <property type="entry name" value="NUBPL-like"/>
</dbReference>
<name>A0A4U0TWR0_9PEZI</name>
<dbReference type="PANTHER" id="PTHR42961:SF2">
    <property type="entry name" value="IRON-SULFUR PROTEIN NUBPL"/>
    <property type="match status" value="1"/>
</dbReference>
<keyword evidence="8" id="KW-1185">Reference proteome</keyword>
<keyword evidence="3" id="KW-0067">ATP-binding</keyword>
<dbReference type="GO" id="GO:0016226">
    <property type="term" value="P:iron-sulfur cluster assembly"/>
    <property type="evidence" value="ECO:0007669"/>
    <property type="project" value="InterPro"/>
</dbReference>
<dbReference type="SUPFAM" id="SSF52540">
    <property type="entry name" value="P-loop containing nucleoside triphosphate hydrolases"/>
    <property type="match status" value="1"/>
</dbReference>
<keyword evidence="2" id="KW-0547">Nucleotide-binding</keyword>
<protein>
    <recommendedName>
        <fullName evidence="9">P-loop containing nucleoside triphosphate hydrolase protein</fullName>
    </recommendedName>
</protein>
<evidence type="ECO:0000256" key="6">
    <source>
        <dbReference type="ARBA" id="ARBA00024036"/>
    </source>
</evidence>
<evidence type="ECO:0008006" key="9">
    <source>
        <dbReference type="Google" id="ProtNLM"/>
    </source>
</evidence>
<dbReference type="GO" id="GO:0032981">
    <property type="term" value="P:mitochondrial respiratory chain complex I assembly"/>
    <property type="evidence" value="ECO:0007669"/>
    <property type="project" value="TreeGrafter"/>
</dbReference>
<dbReference type="HAMAP" id="MF_02040">
    <property type="entry name" value="Mrp_NBP35"/>
    <property type="match status" value="1"/>
</dbReference>